<dbReference type="Gene3D" id="2.170.130.10">
    <property type="entry name" value="TonB-dependent receptor, plug domain"/>
    <property type="match status" value="1"/>
</dbReference>
<dbReference type="KEGG" id="mgk:FSB76_17830"/>
<dbReference type="PANTHER" id="PTHR40980">
    <property type="entry name" value="PLUG DOMAIN-CONTAINING PROTEIN"/>
    <property type="match status" value="1"/>
</dbReference>
<comment type="subcellular location">
    <subcellularLocation>
        <location evidence="1">Cell outer membrane</location>
    </subcellularLocation>
</comment>
<dbReference type="SUPFAM" id="SSF49464">
    <property type="entry name" value="Carboxypeptidase regulatory domain-like"/>
    <property type="match status" value="1"/>
</dbReference>
<reference evidence="7 8" key="1">
    <citation type="journal article" date="2013" name="J. Microbiol.">
        <title>Mucilaginibacter ginsenosidivorax sp. nov., with ginsenoside converting activity isolated from sediment.</title>
        <authorList>
            <person name="Kim J.K."/>
            <person name="Choi T.E."/>
            <person name="Liu Q.M."/>
            <person name="Park H.Y."/>
            <person name="Yi T.H."/>
            <person name="Yoon M.H."/>
            <person name="Kim S.C."/>
            <person name="Im W.T."/>
        </authorList>
    </citation>
    <scope>NUCLEOTIDE SEQUENCE [LARGE SCALE GENOMIC DNA]</scope>
    <source>
        <strain evidence="7 8">KHI28</strain>
    </source>
</reference>
<dbReference type="EMBL" id="CP042437">
    <property type="protein sequence ID" value="QEC77710.1"/>
    <property type="molecule type" value="Genomic_DNA"/>
</dbReference>
<dbReference type="Gene3D" id="2.40.170.20">
    <property type="entry name" value="TonB-dependent receptor, beta-barrel domain"/>
    <property type="match status" value="1"/>
</dbReference>
<proteinExistence type="predicted"/>
<feature type="compositionally biased region" description="Gly residues" evidence="4">
    <location>
        <begin position="802"/>
        <end position="812"/>
    </location>
</feature>
<feature type="domain" description="Outer membrane protein beta-barrel" evidence="6">
    <location>
        <begin position="382"/>
        <end position="779"/>
    </location>
</feature>
<evidence type="ECO:0000313" key="7">
    <source>
        <dbReference type="EMBL" id="QEC77710.1"/>
    </source>
</evidence>
<feature type="region of interest" description="Disordered" evidence="4">
    <location>
        <begin position="792"/>
        <end position="812"/>
    </location>
</feature>
<dbReference type="InterPro" id="IPR041700">
    <property type="entry name" value="OMP_b-brl_3"/>
</dbReference>
<feature type="compositionally biased region" description="Basic and acidic residues" evidence="4">
    <location>
        <begin position="792"/>
        <end position="801"/>
    </location>
</feature>
<evidence type="ECO:0000256" key="1">
    <source>
        <dbReference type="ARBA" id="ARBA00004442"/>
    </source>
</evidence>
<name>A0A5B8W161_9SPHI</name>
<gene>
    <name evidence="7" type="ORF">FSB76_17830</name>
</gene>
<accession>A0A5B8W161</accession>
<evidence type="ECO:0000256" key="5">
    <source>
        <dbReference type="SAM" id="SignalP"/>
    </source>
</evidence>
<evidence type="ECO:0000256" key="3">
    <source>
        <dbReference type="ARBA" id="ARBA00023237"/>
    </source>
</evidence>
<keyword evidence="3" id="KW-0998">Cell outer membrane</keyword>
<dbReference type="Proteomes" id="UP000321362">
    <property type="component" value="Chromosome"/>
</dbReference>
<dbReference type="OrthoDB" id="606851at2"/>
<evidence type="ECO:0000313" key="8">
    <source>
        <dbReference type="Proteomes" id="UP000321362"/>
    </source>
</evidence>
<dbReference type="SUPFAM" id="SSF56935">
    <property type="entry name" value="Porins"/>
    <property type="match status" value="1"/>
</dbReference>
<dbReference type="InterPro" id="IPR036942">
    <property type="entry name" value="Beta-barrel_TonB_sf"/>
</dbReference>
<dbReference type="Gene3D" id="2.60.40.1120">
    <property type="entry name" value="Carboxypeptidase-like, regulatory domain"/>
    <property type="match status" value="1"/>
</dbReference>
<keyword evidence="7" id="KW-0675">Receptor</keyword>
<keyword evidence="8" id="KW-1185">Reference proteome</keyword>
<organism evidence="7 8">
    <name type="scientific">Mucilaginibacter ginsenosidivorax</name>
    <dbReference type="NCBI Taxonomy" id="862126"/>
    <lineage>
        <taxon>Bacteria</taxon>
        <taxon>Pseudomonadati</taxon>
        <taxon>Bacteroidota</taxon>
        <taxon>Sphingobacteriia</taxon>
        <taxon>Sphingobacteriales</taxon>
        <taxon>Sphingobacteriaceae</taxon>
        <taxon>Mucilaginibacter</taxon>
    </lineage>
</organism>
<evidence type="ECO:0000256" key="4">
    <source>
        <dbReference type="SAM" id="MobiDB-lite"/>
    </source>
</evidence>
<evidence type="ECO:0000259" key="6">
    <source>
        <dbReference type="Pfam" id="PF14905"/>
    </source>
</evidence>
<sequence length="812" mass="89669">MQKFVLTVICCCFSILAIAQNPGPSNITVKGVVIDSAANKPLGYVTVVLQDAATKASVKSTLSKEDGSFELKAPEGKTYQLAVAFVGFASKTFPVKATASAVDAGKIYMSAASKQLGEVSVTAVRPVMKQEVDRLTYDVQADPESKAISALDMMRKVPLLSVDGDDKIRLKGSGNYKILVNGKESALMAKNPSDVLKAMPATNIERIEVITTPPAKYDAEGLSGIINIVTKKNADQGYNGSINSRFNSIWGPGYNLNATVKQGKFGLSGYAGFGNQNRVNNSNQSSQTQNVSQSVLNQNGNGWFEGKYKYANAELSYELDSLNLLTGSFELFSGNFNQNSDQTSTQIKKDGSIAEAYRSLSDGTNHDKGTDISVNYQLGFKNKKDELLTASYKYSYSPGNQYNSNVFSDRLNFDDVNNPNFRQYNKAGDKAHTFQLDYVYPFKKVNLEMGGKVILRNNFSDYRRENQDANTGDYVVDANQTNTFDYHQDVYSAYNSYQVKFTKWTAKGGLRLEHTQVSADFAGTPLDRGYNNLIPSISIQRSFKTSSFNFGFTQRIQRPGIYQLNPFVDNSNPKFVTTGNPQLRPELNNTFELTYSNFKKAAINAGLSYAFSNNSIQNVSTLIDTVTYTTYQNLGSNRTLGLNLNTNLTITKKFTVSINGGISHIWLKGTYNGSFYTNDGYTGRAFGNLAYKFDGGYRLALDAGFFSGDVTLQGKSSSFIFNSYVASKEFFKKTFTVSLVANNPYSKYRTYHGYTRTNDFYNTYSGTNPYRNFAIRLNYKFGKLNSDIKKNQRGINNDDTKGGGSKSGGGNQ</sequence>
<feature type="signal peptide" evidence="5">
    <location>
        <begin position="1"/>
        <end position="19"/>
    </location>
</feature>
<feature type="chain" id="PRO_5022839945" evidence="5">
    <location>
        <begin position="20"/>
        <end position="812"/>
    </location>
</feature>
<keyword evidence="5" id="KW-0732">Signal</keyword>
<dbReference type="InterPro" id="IPR037066">
    <property type="entry name" value="Plug_dom_sf"/>
</dbReference>
<protein>
    <submittedName>
        <fullName evidence="7">TonB-dependent receptor</fullName>
    </submittedName>
</protein>
<dbReference type="InterPro" id="IPR008969">
    <property type="entry name" value="CarboxyPept-like_regulatory"/>
</dbReference>
<dbReference type="Pfam" id="PF13715">
    <property type="entry name" value="CarbopepD_reg_2"/>
    <property type="match status" value="1"/>
</dbReference>
<keyword evidence="2" id="KW-0472">Membrane</keyword>
<evidence type="ECO:0000256" key="2">
    <source>
        <dbReference type="ARBA" id="ARBA00023136"/>
    </source>
</evidence>
<dbReference type="Pfam" id="PF14905">
    <property type="entry name" value="OMP_b-brl_3"/>
    <property type="match status" value="1"/>
</dbReference>
<dbReference type="RefSeq" id="WP_147055658.1">
    <property type="nucleotide sequence ID" value="NZ_CP042437.1"/>
</dbReference>
<dbReference type="AlphaFoldDB" id="A0A5B8W161"/>
<dbReference type="PANTHER" id="PTHR40980:SF4">
    <property type="entry name" value="TONB-DEPENDENT RECEPTOR-LIKE BETA-BARREL DOMAIN-CONTAINING PROTEIN"/>
    <property type="match status" value="1"/>
</dbReference>
<dbReference type="GO" id="GO:0009279">
    <property type="term" value="C:cell outer membrane"/>
    <property type="evidence" value="ECO:0007669"/>
    <property type="project" value="UniProtKB-SubCell"/>
</dbReference>